<dbReference type="Proteomes" id="UP000218689">
    <property type="component" value="Unassembled WGS sequence"/>
</dbReference>
<dbReference type="Pfam" id="PF06044">
    <property type="entry name" value="DpnI"/>
    <property type="match status" value="1"/>
</dbReference>
<name>A0A224XDG1_9LACT</name>
<dbReference type="AlphaFoldDB" id="A0A224XDG1"/>
<dbReference type="Pfam" id="PF17726">
    <property type="entry name" value="DpnI_C"/>
    <property type="match status" value="1"/>
</dbReference>
<dbReference type="Gene3D" id="1.10.10.10">
    <property type="entry name" value="Winged helix-like DNA-binding domain superfamily/Winged helix DNA-binding domain"/>
    <property type="match status" value="1"/>
</dbReference>
<dbReference type="InterPro" id="IPR043025">
    <property type="entry name" value="DRP_PD-(D/E)XK_dom"/>
</dbReference>
<dbReference type="InterPro" id="IPR041368">
    <property type="entry name" value="DRP_C"/>
</dbReference>
<dbReference type="REBASE" id="234758">
    <property type="entry name" value="LapRsy01ORF1244P"/>
</dbReference>
<dbReference type="InterPro" id="IPR010324">
    <property type="entry name" value="DRP"/>
</dbReference>
<evidence type="ECO:0000259" key="1">
    <source>
        <dbReference type="Pfam" id="PF17726"/>
    </source>
</evidence>
<comment type="caution">
    <text evidence="2">The sequence shown here is derived from an EMBL/GenBank/DDBJ whole genome shotgun (WGS) entry which is preliminary data.</text>
</comment>
<evidence type="ECO:0000313" key="3">
    <source>
        <dbReference type="Proteomes" id="UP000218689"/>
    </source>
</evidence>
<keyword evidence="3" id="KW-1185">Reference proteome</keyword>
<reference evidence="3" key="1">
    <citation type="submission" date="2017-08" db="EMBL/GenBank/DDBJ databases">
        <title>Draft genome sequence of Lactococcus sp. strain Rs-Y01, isolated from the gut of the lower termite Reticulitermes speratus.</title>
        <authorList>
            <person name="Ohkuma M."/>
            <person name="Yuki M."/>
        </authorList>
    </citation>
    <scope>NUCLEOTIDE SEQUENCE [LARGE SCALE GENOMIC DNA]</scope>
    <source>
        <strain evidence="3">Rs-Y01</strain>
    </source>
</reference>
<dbReference type="EMBL" id="BEDT01000003">
    <property type="protein sequence ID" value="GAX47643.1"/>
    <property type="molecule type" value="Genomic_DNA"/>
</dbReference>
<gene>
    <name evidence="2" type="ORF">RsY01_1244</name>
</gene>
<dbReference type="Gene3D" id="3.40.210.30">
    <property type="entry name" value="Dam replacing family, catalytic PD-(D/E)XK domain"/>
    <property type="match status" value="1"/>
</dbReference>
<proteinExistence type="predicted"/>
<evidence type="ECO:0000313" key="2">
    <source>
        <dbReference type="EMBL" id="GAX47643.1"/>
    </source>
</evidence>
<dbReference type="InterPro" id="IPR036388">
    <property type="entry name" value="WH-like_DNA-bd_sf"/>
</dbReference>
<accession>A0A224XDG1</accession>
<sequence length="232" mass="27229">MTENWAQKNLYCPICGNDYINHFENNRPVADFYCPICQSEFELKSKENQLILPKKIVNGAYDTLIKRISDTNNPDLLYLTHKNFQVQNLILIPKFFFTETIIEKRKPLADTARRAGWVGSNIEIQKVPEIGKIHLIKNQRIIDKQTVLSIYRKAKPLDTRNLDSRGWLLDTLFFVEKLNQEFTLKQMYAFEEVLAKLHPNNQNVKAKIRQQLQQLRDKGFISFDGHGRYSKI</sequence>
<organism evidence="2 3">
    <name type="scientific">Pseudolactococcus reticulitermitis</name>
    <dbReference type="NCBI Taxonomy" id="2025039"/>
    <lineage>
        <taxon>Bacteria</taxon>
        <taxon>Bacillati</taxon>
        <taxon>Bacillota</taxon>
        <taxon>Bacilli</taxon>
        <taxon>Lactobacillales</taxon>
        <taxon>Streptococcaceae</taxon>
        <taxon>Pseudolactococcus</taxon>
    </lineage>
</organism>
<protein>
    <recommendedName>
        <fullName evidence="1">Dam-replacing protein HTH domain-containing protein</fullName>
    </recommendedName>
</protein>
<feature type="domain" description="Dam-replacing protein HTH" evidence="1">
    <location>
        <begin position="163"/>
        <end position="231"/>
    </location>
</feature>